<dbReference type="GO" id="GO:0006508">
    <property type="term" value="P:proteolysis"/>
    <property type="evidence" value="ECO:0007669"/>
    <property type="project" value="UniProtKB-KW"/>
</dbReference>
<gene>
    <name evidence="1" type="ORF">ACFQRI_26425</name>
</gene>
<comment type="caution">
    <text evidence="1">The sequence shown here is derived from an EMBL/GenBank/DDBJ whole genome shotgun (WGS) entry which is preliminary data.</text>
</comment>
<accession>A0ABW2LQW7</accession>
<dbReference type="Proteomes" id="UP001596504">
    <property type="component" value="Unassembled WGS sequence"/>
</dbReference>
<protein>
    <submittedName>
        <fullName evidence="1">CAAX protease</fullName>
    </submittedName>
</protein>
<keyword evidence="2" id="KW-1185">Reference proteome</keyword>
<keyword evidence="1" id="KW-0378">Hydrolase</keyword>
<dbReference type="RefSeq" id="WP_380673265.1">
    <property type="nucleotide sequence ID" value="NZ_JBHTCJ010000022.1"/>
</dbReference>
<organism evidence="1 2">
    <name type="scientific">Saccharopolyspora griseoalba</name>
    <dbReference type="NCBI Taxonomy" id="1431848"/>
    <lineage>
        <taxon>Bacteria</taxon>
        <taxon>Bacillati</taxon>
        <taxon>Actinomycetota</taxon>
        <taxon>Actinomycetes</taxon>
        <taxon>Pseudonocardiales</taxon>
        <taxon>Pseudonocardiaceae</taxon>
        <taxon>Saccharopolyspora</taxon>
    </lineage>
</organism>
<evidence type="ECO:0000313" key="1">
    <source>
        <dbReference type="EMBL" id="MFC7344962.1"/>
    </source>
</evidence>
<name>A0ABW2LQW7_9PSEU</name>
<evidence type="ECO:0000313" key="2">
    <source>
        <dbReference type="Proteomes" id="UP001596504"/>
    </source>
</evidence>
<reference evidence="2" key="1">
    <citation type="journal article" date="2019" name="Int. J. Syst. Evol. Microbiol.">
        <title>The Global Catalogue of Microorganisms (GCM) 10K type strain sequencing project: providing services to taxonomists for standard genome sequencing and annotation.</title>
        <authorList>
            <consortium name="The Broad Institute Genomics Platform"/>
            <consortium name="The Broad Institute Genome Sequencing Center for Infectious Disease"/>
            <person name="Wu L."/>
            <person name="Ma J."/>
        </authorList>
    </citation>
    <scope>NUCLEOTIDE SEQUENCE [LARGE SCALE GENOMIC DNA]</scope>
    <source>
        <strain evidence="2">WLHS5</strain>
    </source>
</reference>
<dbReference type="EMBL" id="JBHTCJ010000022">
    <property type="protein sequence ID" value="MFC7344962.1"/>
    <property type="molecule type" value="Genomic_DNA"/>
</dbReference>
<keyword evidence="1" id="KW-0645">Protease</keyword>
<sequence length="232" mass="26166">MSDHTVPEELESLLSAERLGTYHRHAPEWERSPISLYLLGSDLASSMHRDLGVAEVVLRNAMNDVLTERYEPRWWANPELLDERGQEAVAKAWKDSGSNQDSPPGRVVARLPMGFWIQLLEAGGWVGQKPFRTRRYYDATLWRPALRFAFPGSTLVRADVHAVAQRVYALRNRISHCEPVIAGVRVPGTRTRRSPAEIHQDIITLVSWISEPVGQWLAHRSHTPALLADAPG</sequence>
<dbReference type="GO" id="GO:0008233">
    <property type="term" value="F:peptidase activity"/>
    <property type="evidence" value="ECO:0007669"/>
    <property type="project" value="UniProtKB-KW"/>
</dbReference>
<proteinExistence type="predicted"/>